<evidence type="ECO:0000313" key="1">
    <source>
        <dbReference type="EMBL" id="BES92599.1"/>
    </source>
</evidence>
<sequence>MDYWLACIFLDRFFPGVGNILKRHLKTERAVLLRQRPLTSLFLAYVAGTGWKWRRDIVVVHLSSPIARRAPGGRSAATLRLFLSLAPRGPSFAFLSFLYDALDFLESAIDPPPRKPDIHCL</sequence>
<gene>
    <name evidence="1" type="ORF">NTJ_05408</name>
</gene>
<evidence type="ECO:0000313" key="2">
    <source>
        <dbReference type="Proteomes" id="UP001307889"/>
    </source>
</evidence>
<reference evidence="1 2" key="1">
    <citation type="submission" date="2023-09" db="EMBL/GenBank/DDBJ databases">
        <title>Nesidiocoris tenuis whole genome shotgun sequence.</title>
        <authorList>
            <person name="Shibata T."/>
            <person name="Shimoda M."/>
            <person name="Kobayashi T."/>
            <person name="Uehara T."/>
        </authorList>
    </citation>
    <scope>NUCLEOTIDE SEQUENCE [LARGE SCALE GENOMIC DNA]</scope>
    <source>
        <strain evidence="1 2">Japan</strain>
    </source>
</reference>
<name>A0ABN7AME4_9HEMI</name>
<dbReference type="Proteomes" id="UP001307889">
    <property type="component" value="Chromosome 3"/>
</dbReference>
<proteinExistence type="predicted"/>
<protein>
    <submittedName>
        <fullName evidence="1">Uncharacterized protein</fullName>
    </submittedName>
</protein>
<organism evidence="1 2">
    <name type="scientific">Nesidiocoris tenuis</name>
    <dbReference type="NCBI Taxonomy" id="355587"/>
    <lineage>
        <taxon>Eukaryota</taxon>
        <taxon>Metazoa</taxon>
        <taxon>Ecdysozoa</taxon>
        <taxon>Arthropoda</taxon>
        <taxon>Hexapoda</taxon>
        <taxon>Insecta</taxon>
        <taxon>Pterygota</taxon>
        <taxon>Neoptera</taxon>
        <taxon>Paraneoptera</taxon>
        <taxon>Hemiptera</taxon>
        <taxon>Heteroptera</taxon>
        <taxon>Panheteroptera</taxon>
        <taxon>Cimicomorpha</taxon>
        <taxon>Miridae</taxon>
        <taxon>Dicyphina</taxon>
        <taxon>Nesidiocoris</taxon>
    </lineage>
</organism>
<dbReference type="EMBL" id="AP028911">
    <property type="protein sequence ID" value="BES92599.1"/>
    <property type="molecule type" value="Genomic_DNA"/>
</dbReference>
<accession>A0ABN7AME4</accession>
<keyword evidence="2" id="KW-1185">Reference proteome</keyword>